<keyword evidence="3" id="KW-0614">Plasmid</keyword>
<organism evidence="3 4">
    <name type="scientific">Paraburkholderia ginsengisoli</name>
    <dbReference type="NCBI Taxonomy" id="311231"/>
    <lineage>
        <taxon>Bacteria</taxon>
        <taxon>Pseudomonadati</taxon>
        <taxon>Pseudomonadota</taxon>
        <taxon>Betaproteobacteria</taxon>
        <taxon>Burkholderiales</taxon>
        <taxon>Burkholderiaceae</taxon>
        <taxon>Paraburkholderia</taxon>
    </lineage>
</organism>
<dbReference type="Proteomes" id="UP000595610">
    <property type="component" value="Plasmid unnamed"/>
</dbReference>
<reference evidence="3 4" key="1">
    <citation type="submission" date="2020-12" db="EMBL/GenBank/DDBJ databases">
        <title>FDA dAtabase for Regulatory Grade micrObial Sequences (FDA-ARGOS): Supporting development and validation of Infectious Disease Dx tests.</title>
        <authorList>
            <person name="Nelson B."/>
            <person name="Plummer A."/>
            <person name="Tallon L."/>
            <person name="Sadzewicz L."/>
            <person name="Zhao X."/>
            <person name="Boylan J."/>
            <person name="Ott S."/>
            <person name="Bowen H."/>
            <person name="Vavikolanu K."/>
            <person name="Mehta A."/>
            <person name="Aluvathingal J."/>
            <person name="Nadendla S."/>
            <person name="Myers T."/>
            <person name="Yan Y."/>
            <person name="Sichtig H."/>
        </authorList>
    </citation>
    <scope>NUCLEOTIDE SEQUENCE [LARGE SCALE GENOMIC DNA]</scope>
    <source>
        <strain evidence="3 4">FDAARGOS_1049</strain>
        <plasmid evidence="3 4">unnamed</plasmid>
    </source>
</reference>
<dbReference type="EMBL" id="CP066077">
    <property type="protein sequence ID" value="QQC67848.1"/>
    <property type="molecule type" value="Genomic_DNA"/>
</dbReference>
<proteinExistence type="predicted"/>
<accession>A0A7T4TCR3</accession>
<evidence type="ECO:0000256" key="2">
    <source>
        <dbReference type="SAM" id="MobiDB-lite"/>
    </source>
</evidence>
<evidence type="ECO:0000313" key="3">
    <source>
        <dbReference type="EMBL" id="QQC67848.1"/>
    </source>
</evidence>
<sequence>MFEDTVLRLSDKERQQRLAEEERALVERQANLAARQQNLAHRQLMLKTNPNDVSNAIDRDDRQRAEEKQHASDAARIKGQFGLKAHELIDTPAMRGALEQALAEKDVEQQMRAEKIADRASLLSGLNKLAMMDASKAAEILNANKDLNPPRVWSRQEVAEMFARAQSHVDDKGNTRNFGKSLDGWADSIAFRKRELELAEIKLDAQEQALRAQVRRAIDGPEKGAAQPVAEQSTSKVAERTVEAAVGVATVAANAKGPVTIDTSLETLKDPAKFAATVDQVVKTSGVSAEQAKATLDMLREVKESGTARAPAAEVSEKAAIEAAREAFYARGASLRRDRSNVVDIGNGKRAAETSPVERVERGVAAAAGAQVNGAEAGGEARAAVKGIEGFRPLGRNKTKDLADRGPAQVAPTEAGQAVDGSNAKGVQRPTAEVARPIEVNKEREPKSLERERKSFKDLNAHERIERRAEFFGDLRQNAGYSRDGKEAVSERAREAARSGKQRDGYGVG</sequence>
<name>A0A7T4TCR3_9BURK</name>
<feature type="compositionally biased region" description="Basic and acidic residues" evidence="2">
    <location>
        <begin position="483"/>
        <end position="509"/>
    </location>
</feature>
<dbReference type="KEGG" id="pgis:I6I06_28940"/>
<feature type="compositionally biased region" description="Basic and acidic residues" evidence="2">
    <location>
        <begin position="57"/>
        <end position="75"/>
    </location>
</feature>
<feature type="region of interest" description="Disordered" evidence="2">
    <location>
        <begin position="396"/>
        <end position="509"/>
    </location>
</feature>
<keyword evidence="4" id="KW-1185">Reference proteome</keyword>
<dbReference type="RefSeq" id="WP_042329694.1">
    <property type="nucleotide sequence ID" value="NZ_CP066077.1"/>
</dbReference>
<gene>
    <name evidence="3" type="ORF">I6I06_28940</name>
</gene>
<feature type="region of interest" description="Disordered" evidence="2">
    <location>
        <begin position="45"/>
        <end position="75"/>
    </location>
</feature>
<dbReference type="AlphaFoldDB" id="A0A7T4TCR3"/>
<protein>
    <submittedName>
        <fullName evidence="3">Uncharacterized protein</fullName>
    </submittedName>
</protein>
<feature type="coiled-coil region" evidence="1">
    <location>
        <begin position="189"/>
        <end position="216"/>
    </location>
</feature>
<feature type="compositionally biased region" description="Basic and acidic residues" evidence="2">
    <location>
        <begin position="439"/>
        <end position="473"/>
    </location>
</feature>
<evidence type="ECO:0000256" key="1">
    <source>
        <dbReference type="SAM" id="Coils"/>
    </source>
</evidence>
<geneLocation type="plasmid" evidence="3 4">
    <name>unnamed</name>
</geneLocation>
<evidence type="ECO:0000313" key="4">
    <source>
        <dbReference type="Proteomes" id="UP000595610"/>
    </source>
</evidence>
<keyword evidence="1" id="KW-0175">Coiled coil</keyword>